<organism evidence="2 3">
    <name type="scientific">Streptosporangium album</name>
    <dbReference type="NCBI Taxonomy" id="47479"/>
    <lineage>
        <taxon>Bacteria</taxon>
        <taxon>Bacillati</taxon>
        <taxon>Actinomycetota</taxon>
        <taxon>Actinomycetes</taxon>
        <taxon>Streptosporangiales</taxon>
        <taxon>Streptosporangiaceae</taxon>
        <taxon>Streptosporangium</taxon>
    </lineage>
</organism>
<proteinExistence type="predicted"/>
<dbReference type="Pfam" id="PF00248">
    <property type="entry name" value="Aldo_ket_red"/>
    <property type="match status" value="1"/>
</dbReference>
<dbReference type="RefSeq" id="WP_281390867.1">
    <property type="nucleotide sequence ID" value="NZ_BAABEK010000018.1"/>
</dbReference>
<dbReference type="PANTHER" id="PTHR43638:SF3">
    <property type="entry name" value="ALDEHYDE REDUCTASE"/>
    <property type="match status" value="1"/>
</dbReference>
<dbReference type="EMBL" id="JACHJU010000001">
    <property type="protein sequence ID" value="MBB4938113.1"/>
    <property type="molecule type" value="Genomic_DNA"/>
</dbReference>
<keyword evidence="3" id="KW-1185">Reference proteome</keyword>
<protein>
    <submittedName>
        <fullName evidence="2">Diketogulonate reductase-like aldo/keto reductase</fullName>
    </submittedName>
</protein>
<reference evidence="2 3" key="1">
    <citation type="submission" date="2020-08" db="EMBL/GenBank/DDBJ databases">
        <title>Sequencing the genomes of 1000 actinobacteria strains.</title>
        <authorList>
            <person name="Klenk H.-P."/>
        </authorList>
    </citation>
    <scope>NUCLEOTIDE SEQUENCE [LARGE SCALE GENOMIC DNA]</scope>
    <source>
        <strain evidence="2 3">DSM 43023</strain>
    </source>
</reference>
<evidence type="ECO:0000313" key="2">
    <source>
        <dbReference type="EMBL" id="MBB4938113.1"/>
    </source>
</evidence>
<dbReference type="InterPro" id="IPR023210">
    <property type="entry name" value="NADP_OxRdtase_dom"/>
</dbReference>
<feature type="domain" description="NADP-dependent oxidoreductase" evidence="1">
    <location>
        <begin position="1"/>
        <end position="71"/>
    </location>
</feature>
<comment type="caution">
    <text evidence="2">The sequence shown here is derived from an EMBL/GenBank/DDBJ whole genome shotgun (WGS) entry which is preliminary data.</text>
</comment>
<dbReference type="AlphaFoldDB" id="A0A7W7W8N7"/>
<accession>A0A7W7W8N7</accession>
<dbReference type="SUPFAM" id="SSF51430">
    <property type="entry name" value="NAD(P)-linked oxidoreductase"/>
    <property type="match status" value="1"/>
</dbReference>
<name>A0A7W7W8N7_9ACTN</name>
<evidence type="ECO:0000259" key="1">
    <source>
        <dbReference type="Pfam" id="PF00248"/>
    </source>
</evidence>
<dbReference type="Proteomes" id="UP000534286">
    <property type="component" value="Unassembled WGS sequence"/>
</dbReference>
<dbReference type="Gene3D" id="3.20.20.100">
    <property type="entry name" value="NADP-dependent oxidoreductase domain"/>
    <property type="match status" value="1"/>
</dbReference>
<evidence type="ECO:0000313" key="3">
    <source>
        <dbReference type="Proteomes" id="UP000534286"/>
    </source>
</evidence>
<dbReference type="PANTHER" id="PTHR43638">
    <property type="entry name" value="OXIDOREDUCTASE, ALDO/KETO REDUCTASE FAMILY PROTEIN"/>
    <property type="match status" value="1"/>
</dbReference>
<sequence>MTLIDTAEMYGDGRAEELVGEAIAGNRDEVFLVSKVLPQHATFSGTIAACEGSLRRLGTDRLDLYLLHWRAPRRWR</sequence>
<dbReference type="InterPro" id="IPR036812">
    <property type="entry name" value="NAD(P)_OxRdtase_dom_sf"/>
</dbReference>
<gene>
    <name evidence="2" type="ORF">FHR32_002418</name>
</gene>